<dbReference type="Proteomes" id="UP000251314">
    <property type="component" value="Unassembled WGS sequence"/>
</dbReference>
<dbReference type="VEuPathDB" id="FungiDB:PC110_g20963"/>
<gene>
    <name evidence="1" type="ORF">PC110_g20963</name>
</gene>
<dbReference type="AlphaFoldDB" id="A0A329RFT7"/>
<sequence>MGRRRGPAAHILKTKLVPISHGTMRDKILRVAEAVEDKVAQEMSDKFGIIFDGWSNDSEHYLAVFATYEVDGLVKTPLL</sequence>
<reference evidence="1 2" key="1">
    <citation type="submission" date="2018-01" db="EMBL/GenBank/DDBJ databases">
        <title>Draft genome of the strawberry crown rot pathogen Phytophthora cactorum.</title>
        <authorList>
            <person name="Armitage A.D."/>
            <person name="Lysoe E."/>
            <person name="Nellist C.F."/>
            <person name="Harrison R.J."/>
            <person name="Brurberg M.B."/>
        </authorList>
    </citation>
    <scope>NUCLEOTIDE SEQUENCE [LARGE SCALE GENOMIC DNA]</scope>
    <source>
        <strain evidence="1 2">10300</strain>
    </source>
</reference>
<accession>A0A329RFT7</accession>
<comment type="caution">
    <text evidence="1">The sequence shown here is derived from an EMBL/GenBank/DDBJ whole genome shotgun (WGS) entry which is preliminary data.</text>
</comment>
<proteinExistence type="predicted"/>
<dbReference type="PANTHER" id="PTHR40866">
    <property type="entry name" value="BED-TYPE DOMAIN-CONTAINING PROTEIN"/>
    <property type="match status" value="1"/>
</dbReference>
<dbReference type="EMBL" id="MJFZ01001264">
    <property type="protein sequence ID" value="RAW22596.1"/>
    <property type="molecule type" value="Genomic_DNA"/>
</dbReference>
<name>A0A329RFT7_9STRA</name>
<evidence type="ECO:0008006" key="3">
    <source>
        <dbReference type="Google" id="ProtNLM"/>
    </source>
</evidence>
<evidence type="ECO:0000313" key="2">
    <source>
        <dbReference type="Proteomes" id="UP000251314"/>
    </source>
</evidence>
<dbReference type="OrthoDB" id="10303994at2759"/>
<organism evidence="1 2">
    <name type="scientific">Phytophthora cactorum</name>
    <dbReference type="NCBI Taxonomy" id="29920"/>
    <lineage>
        <taxon>Eukaryota</taxon>
        <taxon>Sar</taxon>
        <taxon>Stramenopiles</taxon>
        <taxon>Oomycota</taxon>
        <taxon>Peronosporomycetes</taxon>
        <taxon>Peronosporales</taxon>
        <taxon>Peronosporaceae</taxon>
        <taxon>Phytophthora</taxon>
    </lineage>
</organism>
<keyword evidence="2" id="KW-1185">Reference proteome</keyword>
<dbReference type="PANTHER" id="PTHR40866:SF1">
    <property type="entry name" value="BED-TYPE DOMAIN-CONTAINING PROTEIN"/>
    <property type="match status" value="1"/>
</dbReference>
<protein>
    <recommendedName>
        <fullName evidence="3">DUF659 domain-containing protein</fullName>
    </recommendedName>
</protein>
<evidence type="ECO:0000313" key="1">
    <source>
        <dbReference type="EMBL" id="RAW22596.1"/>
    </source>
</evidence>